<dbReference type="EMBL" id="LJRM01000142">
    <property type="protein sequence ID" value="KPY83712.1"/>
    <property type="molecule type" value="Genomic_DNA"/>
</dbReference>
<dbReference type="GeneID" id="96218148"/>
<dbReference type="Proteomes" id="UP000050474">
    <property type="component" value="Unassembled WGS sequence"/>
</dbReference>
<name>A0A0N8T2T8_9PSED</name>
<reference evidence="2 4" key="2">
    <citation type="submission" date="2023-08" db="EMBL/GenBank/DDBJ databases">
        <title>Genomic and mutational analysis of Pseudomonas syringae pv. tagetis EB037 pathogenicity on sunflower.</title>
        <authorList>
            <person name="Maul J.E."/>
        </authorList>
    </citation>
    <scope>NUCLEOTIDE SEQUENCE [LARGE SCALE GENOMIC DNA]</scope>
    <source>
        <strain evidence="2 4">EB037_T1</strain>
    </source>
</reference>
<gene>
    <name evidence="1" type="ORF">ALO44_00136</name>
    <name evidence="2" type="ORF">RA271_13045</name>
</gene>
<dbReference type="AlphaFoldDB" id="A0A0N8T2T8"/>
<accession>A0A0N8T2T8</accession>
<evidence type="ECO:0000313" key="1">
    <source>
        <dbReference type="EMBL" id="KPY83712.1"/>
    </source>
</evidence>
<sequence>MSQIKAERSGHIAVVTGQGFEYRKCGELASFKQTGKVPSLRAAKAFCKMFAS</sequence>
<comment type="caution">
    <text evidence="1">The sequence shown here is derived from an EMBL/GenBank/DDBJ whole genome shotgun (WGS) entry which is preliminary data.</text>
</comment>
<dbReference type="Proteomes" id="UP001610657">
    <property type="component" value="Unassembled WGS sequence"/>
</dbReference>
<keyword evidence="4" id="KW-1185">Reference proteome</keyword>
<evidence type="ECO:0000313" key="4">
    <source>
        <dbReference type="Proteomes" id="UP001610657"/>
    </source>
</evidence>
<dbReference type="EMBL" id="JAVCQK010000006">
    <property type="protein sequence ID" value="MFH7516103.1"/>
    <property type="molecule type" value="Genomic_DNA"/>
</dbReference>
<proteinExistence type="predicted"/>
<evidence type="ECO:0000313" key="2">
    <source>
        <dbReference type="EMBL" id="MFH7516103.1"/>
    </source>
</evidence>
<dbReference type="PATRIC" id="fig|129140.3.peg.175"/>
<organism evidence="1 3">
    <name type="scientific">Pseudomonas syringae pv. tagetis</name>
    <dbReference type="NCBI Taxonomy" id="129140"/>
    <lineage>
        <taxon>Bacteria</taxon>
        <taxon>Pseudomonadati</taxon>
        <taxon>Pseudomonadota</taxon>
        <taxon>Gammaproteobacteria</taxon>
        <taxon>Pseudomonadales</taxon>
        <taxon>Pseudomonadaceae</taxon>
        <taxon>Pseudomonas</taxon>
    </lineage>
</organism>
<reference evidence="1 3" key="1">
    <citation type="submission" date="2015-09" db="EMBL/GenBank/DDBJ databases">
        <title>Genome announcement of multiple Pseudomonas syringae strains.</title>
        <authorList>
            <person name="Thakur S."/>
            <person name="Wang P.W."/>
            <person name="Gong Y."/>
            <person name="Weir B.S."/>
            <person name="Guttman D.S."/>
        </authorList>
    </citation>
    <scope>NUCLEOTIDE SEQUENCE [LARGE SCALE GENOMIC DNA]</scope>
    <source>
        <strain evidence="1 3">ICMP4091</strain>
    </source>
</reference>
<dbReference type="RefSeq" id="WP_158506070.1">
    <property type="nucleotide sequence ID" value="NZ_CP092923.1"/>
</dbReference>
<dbReference type="STRING" id="129140.ALO44_00136"/>
<evidence type="ECO:0000313" key="3">
    <source>
        <dbReference type="Proteomes" id="UP000050474"/>
    </source>
</evidence>
<protein>
    <submittedName>
        <fullName evidence="1">Uncharacterized protein</fullName>
    </submittedName>
</protein>